<evidence type="ECO:0000256" key="1">
    <source>
        <dbReference type="ARBA" id="ARBA00004401"/>
    </source>
</evidence>
<comment type="subcellular location">
    <subcellularLocation>
        <location evidence="1">Cell membrane</location>
        <topology evidence="1">Single-pass type II membrane protein</topology>
    </subcellularLocation>
</comment>
<keyword evidence="5 9" id="KW-0472">Membrane</keyword>
<evidence type="ECO:0000256" key="3">
    <source>
        <dbReference type="ARBA" id="ARBA00022692"/>
    </source>
</evidence>
<organism evidence="11">
    <name type="scientific">Candidatus Kentrum sp. LFY</name>
    <dbReference type="NCBI Taxonomy" id="2126342"/>
    <lineage>
        <taxon>Bacteria</taxon>
        <taxon>Pseudomonadati</taxon>
        <taxon>Pseudomonadota</taxon>
        <taxon>Gammaproteobacteria</taxon>
        <taxon>Candidatus Kentrum</taxon>
    </lineage>
</organism>
<dbReference type="PANTHER" id="PTHR38035">
    <property type="entry name" value="UPF0070 PROTEIN YFGM"/>
    <property type="match status" value="1"/>
</dbReference>
<evidence type="ECO:0000256" key="2">
    <source>
        <dbReference type="ARBA" id="ARBA00022475"/>
    </source>
</evidence>
<gene>
    <name evidence="11" type="ORF">BECKLFY1418B_GA0070995_10342</name>
</gene>
<dbReference type="SUPFAM" id="SSF48452">
    <property type="entry name" value="TPR-like"/>
    <property type="match status" value="1"/>
</dbReference>
<dbReference type="GO" id="GO:0005886">
    <property type="term" value="C:plasma membrane"/>
    <property type="evidence" value="ECO:0007669"/>
    <property type="project" value="UniProtKB-SubCell"/>
</dbReference>
<evidence type="ECO:0000256" key="9">
    <source>
        <dbReference type="SAM" id="Phobius"/>
    </source>
</evidence>
<keyword evidence="6" id="KW-0143">Chaperone</keyword>
<keyword evidence="3 9" id="KW-0812">Transmembrane</keyword>
<dbReference type="GO" id="GO:0044877">
    <property type="term" value="F:protein-containing complex binding"/>
    <property type="evidence" value="ECO:0007669"/>
    <property type="project" value="InterPro"/>
</dbReference>
<dbReference type="EMBL" id="CAADFF010000034">
    <property type="protein sequence ID" value="VFJ92342.1"/>
    <property type="molecule type" value="Genomic_DNA"/>
</dbReference>
<dbReference type="InterPro" id="IPR011990">
    <property type="entry name" value="TPR-like_helical_dom_sf"/>
</dbReference>
<reference evidence="11" key="1">
    <citation type="submission" date="2019-02" db="EMBL/GenBank/DDBJ databases">
        <authorList>
            <person name="Gruber-Vodicka R. H."/>
            <person name="Seah K. B. B."/>
        </authorList>
    </citation>
    <scope>NUCLEOTIDE SEQUENCE</scope>
    <source>
        <strain evidence="11">BECK_M7</strain>
    </source>
</reference>
<keyword evidence="4 9" id="KW-1133">Transmembrane helix</keyword>
<name>A0A450UIH2_9GAMM</name>
<evidence type="ECO:0000313" key="11">
    <source>
        <dbReference type="EMBL" id="VFJ92342.1"/>
    </source>
</evidence>
<dbReference type="Pfam" id="PF09976">
    <property type="entry name" value="TPR_21"/>
    <property type="match status" value="1"/>
</dbReference>
<evidence type="ECO:0000256" key="8">
    <source>
        <dbReference type="ARBA" id="ARBA00024235"/>
    </source>
</evidence>
<proteinExistence type="inferred from homology"/>
<dbReference type="Gene3D" id="1.25.40.10">
    <property type="entry name" value="Tetratricopeptide repeat domain"/>
    <property type="match status" value="1"/>
</dbReference>
<dbReference type="PIRSF" id="PIRSF006170">
    <property type="entry name" value="YfgM"/>
    <property type="match status" value="1"/>
</dbReference>
<dbReference type="InterPro" id="IPR018704">
    <property type="entry name" value="SecYEG/CpoB_TPR"/>
</dbReference>
<evidence type="ECO:0000256" key="7">
    <source>
        <dbReference type="ARBA" id="ARBA00024197"/>
    </source>
</evidence>
<accession>A0A450UIH2</accession>
<evidence type="ECO:0000256" key="6">
    <source>
        <dbReference type="ARBA" id="ARBA00023186"/>
    </source>
</evidence>
<evidence type="ECO:0000259" key="10">
    <source>
        <dbReference type="Pfam" id="PF09976"/>
    </source>
</evidence>
<feature type="transmembrane region" description="Helical" evidence="9">
    <location>
        <begin position="25"/>
        <end position="43"/>
    </location>
</feature>
<evidence type="ECO:0000256" key="4">
    <source>
        <dbReference type="ARBA" id="ARBA00022989"/>
    </source>
</evidence>
<evidence type="ECO:0000256" key="5">
    <source>
        <dbReference type="ARBA" id="ARBA00023136"/>
    </source>
</evidence>
<sequence>MRTTYESEQEQLESLQKWWKENGKAVIIGVLLGIVGVVGWSSWQAYVVRQAEKASLGYERLLALVSDGALDEATRQGESLVGEFPSSGYAGLASLIVAKVAFEQNDVEKAKTRLRWVINEGKSSAIQSIARLRLARLLAGEEKWAEAMVLLDGDTSAFNDDVGVFSILYEEVHGDILLAQGNTDEAQSAYRRSLANSGHLTDGKLRRRVEMKLNNLGSTPELAGIPGT</sequence>
<protein>
    <recommendedName>
        <fullName evidence="8">Ancillary SecYEG translocon subunit</fullName>
    </recommendedName>
</protein>
<dbReference type="PANTHER" id="PTHR38035:SF1">
    <property type="entry name" value="ANCILLARY SECYEG TRANSLOCON SUBUNIT"/>
    <property type="match status" value="1"/>
</dbReference>
<feature type="domain" description="Ancillary SecYEG translocon subunit/Cell division coordinator CpoB TPR" evidence="10">
    <location>
        <begin position="17"/>
        <end position="217"/>
    </location>
</feature>
<comment type="similarity">
    <text evidence="7">Belongs to the YfgM family.</text>
</comment>
<keyword evidence="2" id="KW-1003">Cell membrane</keyword>
<dbReference type="AlphaFoldDB" id="A0A450UIH2"/>
<dbReference type="InterPro" id="IPR026039">
    <property type="entry name" value="YfgM"/>
</dbReference>